<protein>
    <submittedName>
        <fullName evidence="1">Uncharacterized protein</fullName>
    </submittedName>
</protein>
<comment type="caution">
    <text evidence="1">The sequence shown here is derived from an EMBL/GenBank/DDBJ whole genome shotgun (WGS) entry which is preliminary data.</text>
</comment>
<sequence length="975" mass="107936">MLAEKFAALAAGRGLLPVFAIEHGLDELTINQLGKSLSQQLEEDPRLEGAAWSWSYLPLVVIATEVGYRYRGTGSDFWPVLSKELRAEAGPAFRICISRLFELGHTSLRLARPGNSPWESHFPHISWPIGNAVVPLEIQPQLTDALRRAVRAGVAAEDTDRLLEYIKVLAAGHVSRRFENWLLQGNLALEVMRRLLIPEAEGWLSESFLQRIDRDIRKDWGAFRAITEARSSIARRSARLAQITPSRYVLDLKDGAPRQLVIRGPALPAQLRDEVIGALRIHGDRIRAVDGIQAISLGSFLSGGEIAMERMLPFPLSPLRRGDALDVDEGAADATMERLQPFEPEFFTVEPNGLTAQAVFPDEKLQPNSSVIQCIGVDGNLETRILDTSSPSDIEFLRRRGFLIADRVPTLQLIGLPAPGSSNRFLGGFPVLATHRGVAITEVLLDGSIASGEVLSIRGVDWKALRPDIGRHLTEPADGRELERLEFEYIEPPDVEPAAVKVFPTNANVSDLEAGYLEIRITAPLALEAVPIRLRAISPNGTTVVSQGVIERLPATITGRSPVLQKIQTQLAGLSAKDYGLRMSVEVEGLLQKVFLLSPVRREISYDGDTGNWTRSGDGGQVLPSISATITAPVLGAGDRDHKITRLVLPDAPDHEALTVGLILSRPESIRLGLGERSLISLPKLLREATSSNNGVGLIELARANVAWQLAEANDLLCNWQRWTVVEELESALIEQLCGARWRKLEEGIDQSILSPHGALLRCADTLGLVSGEDLPDIEATSDREFLRDHLVVRFREVVPDVPEALLQWNDELAGELDLAVIDAYEDLRQHMERHGVEAFEEVDMARPAESWREALEQSRDIPLLPMFRPFILPEARWSALVKPFYSELTEDDLIDLLDSIHVDAFRRPGQRWLGRSELRTMLQLWLAPKAMVETQGWQELLAKGLSDVRTSRAIRYVALRRKLALGDLPNGSAN</sequence>
<gene>
    <name evidence="1" type="ORF">J0X15_15780</name>
</gene>
<evidence type="ECO:0000313" key="1">
    <source>
        <dbReference type="EMBL" id="MBO0346689.1"/>
    </source>
</evidence>
<proteinExistence type="predicted"/>
<dbReference type="Proteomes" id="UP000664779">
    <property type="component" value="Unassembled WGS sequence"/>
</dbReference>
<keyword evidence="2" id="KW-1185">Reference proteome</keyword>
<organism evidence="1 2">
    <name type="scientific">Roseibium limicola</name>
    <dbReference type="NCBI Taxonomy" id="2816037"/>
    <lineage>
        <taxon>Bacteria</taxon>
        <taxon>Pseudomonadati</taxon>
        <taxon>Pseudomonadota</taxon>
        <taxon>Alphaproteobacteria</taxon>
        <taxon>Hyphomicrobiales</taxon>
        <taxon>Stappiaceae</taxon>
        <taxon>Roseibium</taxon>
    </lineage>
</organism>
<accession>A0A939JA87</accession>
<name>A0A939JA87_9HYPH</name>
<dbReference type="AlphaFoldDB" id="A0A939JA87"/>
<dbReference type="EMBL" id="JAFLNF010000007">
    <property type="protein sequence ID" value="MBO0346689.1"/>
    <property type="molecule type" value="Genomic_DNA"/>
</dbReference>
<reference evidence="1" key="1">
    <citation type="submission" date="2021-03" db="EMBL/GenBank/DDBJ databases">
        <title>Roseibium sp. CAU 1637 isolated from Incheon.</title>
        <authorList>
            <person name="Kim W."/>
        </authorList>
    </citation>
    <scope>NUCLEOTIDE SEQUENCE</scope>
    <source>
        <strain evidence="1">CAU 1637</strain>
    </source>
</reference>
<evidence type="ECO:0000313" key="2">
    <source>
        <dbReference type="Proteomes" id="UP000664779"/>
    </source>
</evidence>